<dbReference type="Proteomes" id="UP000468735">
    <property type="component" value="Unassembled WGS sequence"/>
</dbReference>
<dbReference type="RefSeq" id="WP_151557365.1">
    <property type="nucleotide sequence ID" value="NZ_WBMT01000001.1"/>
</dbReference>
<keyword evidence="3" id="KW-0732">Signal</keyword>
<dbReference type="Pfam" id="PF01915">
    <property type="entry name" value="Glyco_hydro_3_C"/>
    <property type="match status" value="1"/>
</dbReference>
<keyword evidence="6" id="KW-1185">Reference proteome</keyword>
<dbReference type="GO" id="GO:0005975">
    <property type="term" value="P:carbohydrate metabolic process"/>
    <property type="evidence" value="ECO:0007669"/>
    <property type="project" value="InterPro"/>
</dbReference>
<evidence type="ECO:0000256" key="2">
    <source>
        <dbReference type="ARBA" id="ARBA00022801"/>
    </source>
</evidence>
<evidence type="ECO:0000313" key="6">
    <source>
        <dbReference type="Proteomes" id="UP000468735"/>
    </source>
</evidence>
<dbReference type="EMBL" id="WBMT01000001">
    <property type="protein sequence ID" value="KAB2352495.1"/>
    <property type="molecule type" value="Genomic_DNA"/>
</dbReference>
<dbReference type="Pfam" id="PF07691">
    <property type="entry name" value="PA14"/>
    <property type="match status" value="1"/>
</dbReference>
<evidence type="ECO:0000313" key="5">
    <source>
        <dbReference type="EMBL" id="KAB2352495.1"/>
    </source>
</evidence>
<dbReference type="InterPro" id="IPR037524">
    <property type="entry name" value="PA14/GLEYA"/>
</dbReference>
<evidence type="ECO:0000256" key="3">
    <source>
        <dbReference type="SAM" id="SignalP"/>
    </source>
</evidence>
<dbReference type="PROSITE" id="PS51820">
    <property type="entry name" value="PA14"/>
    <property type="match status" value="1"/>
</dbReference>
<name>A0A6H9Z9X2_9ACTN</name>
<dbReference type="Pfam" id="PF00933">
    <property type="entry name" value="Glyco_hydro_3"/>
    <property type="match status" value="1"/>
</dbReference>
<dbReference type="InterPro" id="IPR050288">
    <property type="entry name" value="Cellulose_deg_GH3"/>
</dbReference>
<sequence length="854" mass="91538">MARHPVLHAIGTFLLLTSAVTAPAQAGDRATASSAAAPGCPGEPWMDRRLPAAQRTAQLLPRMTLDEKASMTASLYDDRYARETLPIDRLCIPALRLNNGPAGVGSGGPVQPQTTALPAPLGLAATFDGAMARAYGEVLGRETRDTGRNLMEGPAVDIARVPLNGRTFEGYGEDPYLSGRIVTGAVKGIQAQGVIAEPKHYVANSQETDRNTIDERIDERTLRQIYLRPYEMSVKQGRTGAIMCAKNLVNGAHACEHKDLLQGVLKDEWGFDGLVVSDFNSCYDTVRCAEGGLDFELPVGKYFGAKLKAAVEAGQVSAANLDDHVRRILTTMFRFGIFDRPQETRPIDVERDGAVARRVAEDATVLLKNDDRVLPLRKGRSVALIGPSSRTAVIGGGGSVGVAPIYQVNALDAVKRRGMRVTHAQGMPPVELGPQPAIPTYALRSEDGRPGLTARYYKNPTWTGEPALTRVDPWIAIDPSGGPPHVPGFPPDGWSIRWTGTLTAPADGDYTLHLTNYRSASLYLDGAKLIENAGSFPSATKSVTVRLTAGQRHTFQVDWTKPGGQAMISVAWTPPPGLADPQIAEAARAARAADTAVVFAANKDTEGRDRPGLGLPGHQDELIEAVARANPRTVVVLNTGGPVLMPWAGKVAAIVQAWYPGQEHGNAAASVLLGERDPSGRLPITFPRSLADTPANTPEQYPGVNGVALFSEGLRVGYRHFDAKGIEPLFPFGHGLSYTTFRLSRLKVPSDRVSMDQVSVDVANTGHRRGSQVVQIYVGGADGHDAAAPPRRLAGFAKISLAPGERRRVTVELDERAFAHWDVDAHAWIVPSGTYTVSAGTSSRNLPLTVKVHR</sequence>
<evidence type="ECO:0000259" key="4">
    <source>
        <dbReference type="PROSITE" id="PS51820"/>
    </source>
</evidence>
<dbReference type="OrthoDB" id="3187421at2"/>
<dbReference type="InterPro" id="IPR036881">
    <property type="entry name" value="Glyco_hydro_3_C_sf"/>
</dbReference>
<dbReference type="SMART" id="SM01217">
    <property type="entry name" value="Fn3_like"/>
    <property type="match status" value="1"/>
</dbReference>
<organism evidence="5 6">
    <name type="scientific">Actinomadura rudentiformis</name>
    <dbReference type="NCBI Taxonomy" id="359158"/>
    <lineage>
        <taxon>Bacteria</taxon>
        <taxon>Bacillati</taxon>
        <taxon>Actinomycetota</taxon>
        <taxon>Actinomycetes</taxon>
        <taxon>Streptosporangiales</taxon>
        <taxon>Thermomonosporaceae</taxon>
        <taxon>Actinomadura</taxon>
    </lineage>
</organism>
<dbReference type="Gene3D" id="2.60.40.10">
    <property type="entry name" value="Immunoglobulins"/>
    <property type="match status" value="1"/>
</dbReference>
<dbReference type="InterPro" id="IPR011658">
    <property type="entry name" value="PA14_dom"/>
</dbReference>
<dbReference type="InterPro" id="IPR002772">
    <property type="entry name" value="Glyco_hydro_3_C"/>
</dbReference>
<protein>
    <recommendedName>
        <fullName evidence="4">PA14 domain-containing protein</fullName>
    </recommendedName>
</protein>
<dbReference type="InterPro" id="IPR013783">
    <property type="entry name" value="Ig-like_fold"/>
</dbReference>
<gene>
    <name evidence="5" type="ORF">F8566_02090</name>
</gene>
<feature type="chain" id="PRO_5026303770" description="PA14 domain-containing protein" evidence="3">
    <location>
        <begin position="27"/>
        <end position="854"/>
    </location>
</feature>
<dbReference type="InterPro" id="IPR017853">
    <property type="entry name" value="GH"/>
</dbReference>
<evidence type="ECO:0000256" key="1">
    <source>
        <dbReference type="ARBA" id="ARBA00005336"/>
    </source>
</evidence>
<dbReference type="InterPro" id="IPR026891">
    <property type="entry name" value="Fn3-like"/>
</dbReference>
<dbReference type="SUPFAM" id="SSF52279">
    <property type="entry name" value="Beta-D-glucan exohydrolase, C-terminal domain"/>
    <property type="match status" value="1"/>
</dbReference>
<dbReference type="Gene3D" id="3.40.50.1700">
    <property type="entry name" value="Glycoside hydrolase family 3 C-terminal domain"/>
    <property type="match status" value="1"/>
</dbReference>
<dbReference type="SUPFAM" id="SSF51445">
    <property type="entry name" value="(Trans)glycosidases"/>
    <property type="match status" value="1"/>
</dbReference>
<keyword evidence="2" id="KW-0378">Hydrolase</keyword>
<feature type="signal peptide" evidence="3">
    <location>
        <begin position="1"/>
        <end position="26"/>
    </location>
</feature>
<dbReference type="GO" id="GO:0004553">
    <property type="term" value="F:hydrolase activity, hydrolyzing O-glycosyl compounds"/>
    <property type="evidence" value="ECO:0007669"/>
    <property type="project" value="InterPro"/>
</dbReference>
<dbReference type="PANTHER" id="PTHR42715">
    <property type="entry name" value="BETA-GLUCOSIDASE"/>
    <property type="match status" value="1"/>
</dbReference>
<dbReference type="PRINTS" id="PR00133">
    <property type="entry name" value="GLHYDRLASE3"/>
</dbReference>
<dbReference type="InterPro" id="IPR036962">
    <property type="entry name" value="Glyco_hydro_3_N_sf"/>
</dbReference>
<comment type="similarity">
    <text evidence="1">Belongs to the glycosyl hydrolase 3 family.</text>
</comment>
<dbReference type="Pfam" id="PF14310">
    <property type="entry name" value="Fn3-like"/>
    <property type="match status" value="1"/>
</dbReference>
<dbReference type="InterPro" id="IPR001764">
    <property type="entry name" value="Glyco_hydro_3_N"/>
</dbReference>
<proteinExistence type="inferred from homology"/>
<reference evidence="5 6" key="1">
    <citation type="submission" date="2019-09" db="EMBL/GenBank/DDBJ databases">
        <title>Actinomadura physcomitrii sp. nov., a novel actinomycete isolated from moss [Physcomitrium sphaericum (Ludw) Fuernr].</title>
        <authorList>
            <person name="Zhuang X."/>
            <person name="Liu C."/>
        </authorList>
    </citation>
    <scope>NUCLEOTIDE SEQUENCE [LARGE SCALE GENOMIC DNA]</scope>
    <source>
        <strain evidence="5 6">HMC1</strain>
    </source>
</reference>
<feature type="domain" description="PA14" evidence="4">
    <location>
        <begin position="447"/>
        <end position="587"/>
    </location>
</feature>
<dbReference type="SMART" id="SM00758">
    <property type="entry name" value="PA14"/>
    <property type="match status" value="1"/>
</dbReference>
<accession>A0A6H9Z9X2</accession>
<dbReference type="Gene3D" id="2.60.120.380">
    <property type="match status" value="1"/>
</dbReference>
<dbReference type="PANTHER" id="PTHR42715:SF10">
    <property type="entry name" value="BETA-GLUCOSIDASE"/>
    <property type="match status" value="1"/>
</dbReference>
<dbReference type="Gene3D" id="3.20.20.300">
    <property type="entry name" value="Glycoside hydrolase, family 3, N-terminal domain"/>
    <property type="match status" value="1"/>
</dbReference>
<dbReference type="AlphaFoldDB" id="A0A6H9Z9X2"/>
<comment type="caution">
    <text evidence="5">The sequence shown here is derived from an EMBL/GenBank/DDBJ whole genome shotgun (WGS) entry which is preliminary data.</text>
</comment>